<dbReference type="STRING" id="1838286.Verru16b_01107"/>
<sequence>MKKQIALLLSLLLAPLVSAAPAPEREKAQPSAHHVAIGLPDWARGSTIYEINVRQFSATGKFSAVTADLPRLKALGVDVLWLMPIHPIGEVNRKGPLGSYYAAQDYLGVNPEFGTEQDLRDLVNAAHAQGQRVILDWVPNHVSPDNPLTKTHPEFFWRDEQGNLTPPHGTDWTDVVQFDFRVPALLDYQADVLLHWVKNFGIDGFRCDVAWGLPTPFWNEVVRRVRAVKPDALFLAEAELPQQQVAAFNLSYGFDLHHAMNQIAQCKRSASALDEAYAKIHAHFPRGAALMVFTSSHDENSWAGTEFERMGAGYAPFAVLTFLLDGVPMIYNGQEAGLDRRLEFFQRDPIVWPAETHPTTRLYQVMTKLRREHPALHTGSPMRRLDTTDNATFYALERTAADGRRVVGLFNLTAKDAKADLFDPALAGEWRDAFTGETVKLDALVPLDLKAWRYRVLVK</sequence>
<dbReference type="RefSeq" id="WP_069961342.1">
    <property type="nucleotide sequence ID" value="NZ_CP016094.1"/>
</dbReference>
<name>A0A1D8AT77_9BACT</name>
<dbReference type="CDD" id="cd11313">
    <property type="entry name" value="AmyAc_arch_bac_AmyA"/>
    <property type="match status" value="1"/>
</dbReference>
<keyword evidence="1" id="KW-0732">Signal</keyword>
<dbReference type="EC" id="3.2.1.1" evidence="3"/>
<dbReference type="PATRIC" id="fig|1838286.3.peg.1110"/>
<dbReference type="Gene3D" id="3.20.20.80">
    <property type="entry name" value="Glycosidases"/>
    <property type="match status" value="1"/>
</dbReference>
<keyword evidence="4" id="KW-1185">Reference proteome</keyword>
<accession>A0A1D8AT77</accession>
<keyword evidence="3" id="KW-0378">Hydrolase</keyword>
<dbReference type="OrthoDB" id="9805159at2"/>
<keyword evidence="3" id="KW-0326">Glycosidase</keyword>
<feature type="chain" id="PRO_5009105111" evidence="1">
    <location>
        <begin position="20"/>
        <end position="459"/>
    </location>
</feature>
<dbReference type="GO" id="GO:0004556">
    <property type="term" value="F:alpha-amylase activity"/>
    <property type="evidence" value="ECO:0007669"/>
    <property type="project" value="UniProtKB-EC"/>
</dbReference>
<dbReference type="PANTHER" id="PTHR47786:SF2">
    <property type="entry name" value="GLYCOSYL HYDROLASE FAMILY 13 CATALYTIC DOMAIN-CONTAINING PROTEIN"/>
    <property type="match status" value="1"/>
</dbReference>
<dbReference type="KEGG" id="obg:Verru16b_01107"/>
<reference evidence="3 4" key="1">
    <citation type="submission" date="2016-06" db="EMBL/GenBank/DDBJ databases">
        <title>Three novel species with peptidoglycan cell walls form the new genus Lacunisphaera gen. nov. in the family Opitutaceae of the verrucomicrobial subdivision 4.</title>
        <authorList>
            <person name="Rast P."/>
            <person name="Gloeckner I."/>
            <person name="Jogler M."/>
            <person name="Boedeker C."/>
            <person name="Jeske O."/>
            <person name="Wiegand S."/>
            <person name="Reinhardt R."/>
            <person name="Schumann P."/>
            <person name="Rohde M."/>
            <person name="Spring S."/>
            <person name="Gloeckner F.O."/>
            <person name="Jogler C."/>
        </authorList>
    </citation>
    <scope>NUCLEOTIDE SEQUENCE [LARGE SCALE GENOMIC DNA]</scope>
    <source>
        <strain evidence="3 4">IG16b</strain>
    </source>
</reference>
<evidence type="ECO:0000313" key="3">
    <source>
        <dbReference type="EMBL" id="AOS44046.1"/>
    </source>
</evidence>
<evidence type="ECO:0000259" key="2">
    <source>
        <dbReference type="SMART" id="SM00642"/>
    </source>
</evidence>
<dbReference type="SUPFAM" id="SSF51445">
    <property type="entry name" value="(Trans)glycosidases"/>
    <property type="match status" value="1"/>
</dbReference>
<evidence type="ECO:0000256" key="1">
    <source>
        <dbReference type="SAM" id="SignalP"/>
    </source>
</evidence>
<dbReference type="Proteomes" id="UP000095228">
    <property type="component" value="Chromosome"/>
</dbReference>
<organism evidence="3 4">
    <name type="scientific">Lacunisphaera limnophila</name>
    <dbReference type="NCBI Taxonomy" id="1838286"/>
    <lineage>
        <taxon>Bacteria</taxon>
        <taxon>Pseudomonadati</taxon>
        <taxon>Verrucomicrobiota</taxon>
        <taxon>Opitutia</taxon>
        <taxon>Opitutales</taxon>
        <taxon>Opitutaceae</taxon>
        <taxon>Lacunisphaera</taxon>
    </lineage>
</organism>
<dbReference type="InterPro" id="IPR017853">
    <property type="entry name" value="GH"/>
</dbReference>
<dbReference type="Pfam" id="PF00128">
    <property type="entry name" value="Alpha-amylase"/>
    <property type="match status" value="1"/>
</dbReference>
<gene>
    <name evidence="3" type="primary">amyB</name>
    <name evidence="3" type="ORF">Verru16b_01107</name>
</gene>
<dbReference type="InterPro" id="IPR006047">
    <property type="entry name" value="GH13_cat_dom"/>
</dbReference>
<dbReference type="PANTHER" id="PTHR47786">
    <property type="entry name" value="ALPHA-1,4-GLUCAN:MALTOSE-1-PHOSPHATE MALTOSYLTRANSFERASE"/>
    <property type="match status" value="1"/>
</dbReference>
<dbReference type="EMBL" id="CP016094">
    <property type="protein sequence ID" value="AOS44046.1"/>
    <property type="molecule type" value="Genomic_DNA"/>
</dbReference>
<feature type="signal peptide" evidence="1">
    <location>
        <begin position="1"/>
        <end position="19"/>
    </location>
</feature>
<proteinExistence type="predicted"/>
<dbReference type="SMART" id="SM00642">
    <property type="entry name" value="Aamy"/>
    <property type="match status" value="1"/>
</dbReference>
<dbReference type="GO" id="GO:0005975">
    <property type="term" value="P:carbohydrate metabolic process"/>
    <property type="evidence" value="ECO:0007669"/>
    <property type="project" value="InterPro"/>
</dbReference>
<dbReference type="AlphaFoldDB" id="A0A1D8AT77"/>
<evidence type="ECO:0000313" key="4">
    <source>
        <dbReference type="Proteomes" id="UP000095228"/>
    </source>
</evidence>
<protein>
    <submittedName>
        <fullName evidence="3">Alpha-amylase 2</fullName>
        <ecNumber evidence="3">3.2.1.1</ecNumber>
    </submittedName>
</protein>
<feature type="domain" description="Glycosyl hydrolase family 13 catalytic" evidence="2">
    <location>
        <begin position="50"/>
        <end position="370"/>
    </location>
</feature>